<dbReference type="EMBL" id="KB932205">
    <property type="protein sequence ID" value="KCV69863.1"/>
    <property type="molecule type" value="Genomic_DNA"/>
</dbReference>
<protein>
    <submittedName>
        <fullName evidence="2">Uncharacterized protein</fullName>
    </submittedName>
</protein>
<feature type="region of interest" description="Disordered" evidence="1">
    <location>
        <begin position="1"/>
        <end position="33"/>
    </location>
</feature>
<name>A0A058Z7G1_FONAL</name>
<evidence type="ECO:0000313" key="2">
    <source>
        <dbReference type="EMBL" id="KCV69863.1"/>
    </source>
</evidence>
<gene>
    <name evidence="2" type="ORF">H696_03334</name>
</gene>
<keyword evidence="3" id="KW-1185">Reference proteome</keyword>
<dbReference type="AlphaFoldDB" id="A0A058Z7G1"/>
<reference evidence="2" key="1">
    <citation type="submission" date="2013-04" db="EMBL/GenBank/DDBJ databases">
        <title>The Genome Sequence of Fonticula alba ATCC 38817.</title>
        <authorList>
            <consortium name="The Broad Institute Genomics Platform"/>
            <person name="Russ C."/>
            <person name="Cuomo C."/>
            <person name="Burger G."/>
            <person name="Gray M.W."/>
            <person name="Holland P.W.H."/>
            <person name="King N."/>
            <person name="Lang F.B.F."/>
            <person name="Roger A.J."/>
            <person name="Ruiz-Trillo I."/>
            <person name="Brown M."/>
            <person name="Walker B."/>
            <person name="Young S."/>
            <person name="Zeng Q."/>
            <person name="Gargeya S."/>
            <person name="Fitzgerald M."/>
            <person name="Haas B."/>
            <person name="Abouelleil A."/>
            <person name="Allen A.W."/>
            <person name="Alvarado L."/>
            <person name="Arachchi H.M."/>
            <person name="Berlin A.M."/>
            <person name="Chapman S.B."/>
            <person name="Gainer-Dewar J."/>
            <person name="Goldberg J."/>
            <person name="Griggs A."/>
            <person name="Gujja S."/>
            <person name="Hansen M."/>
            <person name="Howarth C."/>
            <person name="Imamovic A."/>
            <person name="Ireland A."/>
            <person name="Larimer J."/>
            <person name="McCowan C."/>
            <person name="Murphy C."/>
            <person name="Pearson M."/>
            <person name="Poon T.W."/>
            <person name="Priest M."/>
            <person name="Roberts A."/>
            <person name="Saif S."/>
            <person name="Shea T."/>
            <person name="Sisk P."/>
            <person name="Sykes S."/>
            <person name="Wortman J."/>
            <person name="Nusbaum C."/>
            <person name="Birren B."/>
        </authorList>
    </citation>
    <scope>NUCLEOTIDE SEQUENCE [LARGE SCALE GENOMIC DNA]</scope>
    <source>
        <strain evidence="2">ATCC 38817</strain>
    </source>
</reference>
<proteinExistence type="predicted"/>
<evidence type="ECO:0000256" key="1">
    <source>
        <dbReference type="SAM" id="MobiDB-lite"/>
    </source>
</evidence>
<evidence type="ECO:0000313" key="3">
    <source>
        <dbReference type="Proteomes" id="UP000030693"/>
    </source>
</evidence>
<sequence length="95" mass="9917">MSQQGPLEPGASGLRVPGSSSHASSPQYSQVSNEQLAQALHSISNRLARVAHLLDQTSTGVDLLLNTQRALDTAVYEPMTLALLAASHAAEHSGT</sequence>
<dbReference type="Proteomes" id="UP000030693">
    <property type="component" value="Unassembled WGS sequence"/>
</dbReference>
<accession>A0A058Z7G1</accession>
<dbReference type="GeneID" id="20528059"/>
<dbReference type="RefSeq" id="XP_009495469.1">
    <property type="nucleotide sequence ID" value="XM_009497194.1"/>
</dbReference>
<organism evidence="2">
    <name type="scientific">Fonticula alba</name>
    <name type="common">Slime mold</name>
    <dbReference type="NCBI Taxonomy" id="691883"/>
    <lineage>
        <taxon>Eukaryota</taxon>
        <taxon>Rotosphaerida</taxon>
        <taxon>Fonticulaceae</taxon>
        <taxon>Fonticula</taxon>
    </lineage>
</organism>
<feature type="compositionally biased region" description="Low complexity" evidence="1">
    <location>
        <begin position="19"/>
        <end position="32"/>
    </location>
</feature>